<evidence type="ECO:0000313" key="1">
    <source>
        <dbReference type="EMBL" id="KAH7922659.1"/>
    </source>
</evidence>
<evidence type="ECO:0000313" key="2">
    <source>
        <dbReference type="Proteomes" id="UP000790709"/>
    </source>
</evidence>
<dbReference type="Proteomes" id="UP000790709">
    <property type="component" value="Unassembled WGS sequence"/>
</dbReference>
<name>A0ACB8BB08_9AGAM</name>
<keyword evidence="2" id="KW-1185">Reference proteome</keyword>
<organism evidence="1 2">
    <name type="scientific">Leucogyrophana mollusca</name>
    <dbReference type="NCBI Taxonomy" id="85980"/>
    <lineage>
        <taxon>Eukaryota</taxon>
        <taxon>Fungi</taxon>
        <taxon>Dikarya</taxon>
        <taxon>Basidiomycota</taxon>
        <taxon>Agaricomycotina</taxon>
        <taxon>Agaricomycetes</taxon>
        <taxon>Agaricomycetidae</taxon>
        <taxon>Boletales</taxon>
        <taxon>Boletales incertae sedis</taxon>
        <taxon>Leucogyrophana</taxon>
    </lineage>
</organism>
<sequence length="368" mass="39556">MMISSRTSELRSTASSSATTSSAELGQLCTWIFKGHTGFVSSIAYTPDSLCIVSGSKDNTIRIWNAETGRAVGSPILGHNDQVSAVAITPDGAKIVSGSHDYTVRVWDLKTRDLVHTLEALGYVYSLAISFDNNSRQVIHGSTNRTICMWDLDTGHSIAEQVGELGDTTYFAAAWSADAKKIARSTSDDSVIVSDAANGRLIAGPFQLESHCYSIAVPRGGHQIVCGDGDGRIWIQDSQNSRSAIEPFVAHDSLIWSLAVSSDGKRIVTGSGDDTVCIWDATTSQLIAGPFEDHAGEVYCVDYSPNGKSVASGSGDNTIRVWDVEAAIAEFEEANKSSEPDSTVSNERPEKRPVLSWHLTRHVSILAR</sequence>
<reference evidence="1" key="1">
    <citation type="journal article" date="2021" name="New Phytol.">
        <title>Evolutionary innovations through gain and loss of genes in the ectomycorrhizal Boletales.</title>
        <authorList>
            <person name="Wu G."/>
            <person name="Miyauchi S."/>
            <person name="Morin E."/>
            <person name="Kuo A."/>
            <person name="Drula E."/>
            <person name="Varga T."/>
            <person name="Kohler A."/>
            <person name="Feng B."/>
            <person name="Cao Y."/>
            <person name="Lipzen A."/>
            <person name="Daum C."/>
            <person name="Hundley H."/>
            <person name="Pangilinan J."/>
            <person name="Johnson J."/>
            <person name="Barry K."/>
            <person name="LaButti K."/>
            <person name="Ng V."/>
            <person name="Ahrendt S."/>
            <person name="Min B."/>
            <person name="Choi I.G."/>
            <person name="Park H."/>
            <person name="Plett J.M."/>
            <person name="Magnuson J."/>
            <person name="Spatafora J.W."/>
            <person name="Nagy L.G."/>
            <person name="Henrissat B."/>
            <person name="Grigoriev I.V."/>
            <person name="Yang Z.L."/>
            <person name="Xu J."/>
            <person name="Martin F.M."/>
        </authorList>
    </citation>
    <scope>NUCLEOTIDE SEQUENCE</scope>
    <source>
        <strain evidence="1">KUC20120723A-06</strain>
    </source>
</reference>
<gene>
    <name evidence="1" type="ORF">BV22DRAFT_643031</name>
</gene>
<proteinExistence type="predicted"/>
<comment type="caution">
    <text evidence="1">The sequence shown here is derived from an EMBL/GenBank/DDBJ whole genome shotgun (WGS) entry which is preliminary data.</text>
</comment>
<protein>
    <submittedName>
        <fullName evidence="1">WD40 repeat-like protein</fullName>
    </submittedName>
</protein>
<dbReference type="EMBL" id="MU266477">
    <property type="protein sequence ID" value="KAH7922659.1"/>
    <property type="molecule type" value="Genomic_DNA"/>
</dbReference>
<accession>A0ACB8BB08</accession>